<dbReference type="AlphaFoldDB" id="A0A2T5MCX2"/>
<name>A0A2T5MCX2_9GAMM</name>
<evidence type="ECO:0000313" key="2">
    <source>
        <dbReference type="EMBL" id="PTU30423.1"/>
    </source>
</evidence>
<dbReference type="RefSeq" id="WP_107940793.1">
    <property type="nucleotide sequence ID" value="NZ_QANS01000005.1"/>
</dbReference>
<dbReference type="Proteomes" id="UP000244248">
    <property type="component" value="Unassembled WGS sequence"/>
</dbReference>
<dbReference type="InterPro" id="IPR029069">
    <property type="entry name" value="HotDog_dom_sf"/>
</dbReference>
<comment type="caution">
    <text evidence="2">The sequence shown here is derived from an EMBL/GenBank/DDBJ whole genome shotgun (WGS) entry which is preliminary data.</text>
</comment>
<dbReference type="Gene3D" id="3.10.129.10">
    <property type="entry name" value="Hotdog Thioesterase"/>
    <property type="match status" value="1"/>
</dbReference>
<dbReference type="GO" id="GO:0016790">
    <property type="term" value="F:thiolester hydrolase activity"/>
    <property type="evidence" value="ECO:0007669"/>
    <property type="project" value="UniProtKB-ARBA"/>
</dbReference>
<dbReference type="OrthoDB" id="5741080at2"/>
<reference evidence="2 3" key="1">
    <citation type="submission" date="2018-04" db="EMBL/GenBank/DDBJ databases">
        <title>Novel species isolated from glacier.</title>
        <authorList>
            <person name="Liu Q."/>
            <person name="Xin Y.-H."/>
        </authorList>
    </citation>
    <scope>NUCLEOTIDE SEQUENCE [LARGE SCALE GENOMIC DNA]</scope>
    <source>
        <strain evidence="2 3">GT1R17</strain>
    </source>
</reference>
<sequence length="141" mass="14779">MNAETLKAEGWKSLDGAGFTGTLGTIWIRSIGSQHTLGFFSDSRHCNQSADVVHGGALMTFADISLGYGAARALGHSACVTAQLQTHFVSSAPVGAFISCQPEVVRKGASLVFTRGLICVGDKAVVSADGIWKVLEQKPRA</sequence>
<organism evidence="2 3">
    <name type="scientific">Stenotrophobium rhamnosiphilum</name>
    <dbReference type="NCBI Taxonomy" id="2029166"/>
    <lineage>
        <taxon>Bacteria</taxon>
        <taxon>Pseudomonadati</taxon>
        <taxon>Pseudomonadota</taxon>
        <taxon>Gammaproteobacteria</taxon>
        <taxon>Nevskiales</taxon>
        <taxon>Nevskiaceae</taxon>
        <taxon>Stenotrophobium</taxon>
    </lineage>
</organism>
<keyword evidence="3" id="KW-1185">Reference proteome</keyword>
<feature type="domain" description="Thioesterase" evidence="1">
    <location>
        <begin position="52"/>
        <end position="123"/>
    </location>
</feature>
<evidence type="ECO:0000259" key="1">
    <source>
        <dbReference type="Pfam" id="PF03061"/>
    </source>
</evidence>
<dbReference type="InterPro" id="IPR006683">
    <property type="entry name" value="Thioestr_dom"/>
</dbReference>
<proteinExistence type="predicted"/>
<dbReference type="Pfam" id="PF03061">
    <property type="entry name" value="4HBT"/>
    <property type="match status" value="1"/>
</dbReference>
<dbReference type="SUPFAM" id="SSF54637">
    <property type="entry name" value="Thioesterase/thiol ester dehydrase-isomerase"/>
    <property type="match status" value="1"/>
</dbReference>
<gene>
    <name evidence="2" type="ORF">CJD38_12920</name>
</gene>
<dbReference type="EMBL" id="QANS01000005">
    <property type="protein sequence ID" value="PTU30423.1"/>
    <property type="molecule type" value="Genomic_DNA"/>
</dbReference>
<protein>
    <submittedName>
        <fullName evidence="2">PaaI family thioesterase</fullName>
    </submittedName>
</protein>
<evidence type="ECO:0000313" key="3">
    <source>
        <dbReference type="Proteomes" id="UP000244248"/>
    </source>
</evidence>
<accession>A0A2T5MCX2</accession>
<dbReference type="CDD" id="cd03443">
    <property type="entry name" value="PaaI_thioesterase"/>
    <property type="match status" value="1"/>
</dbReference>